<dbReference type="InterPro" id="IPR035093">
    <property type="entry name" value="RelE/ParE_toxin_dom_sf"/>
</dbReference>
<organism evidence="2 3">
    <name type="scientific">Ideonella azotifigens</name>
    <dbReference type="NCBI Taxonomy" id="513160"/>
    <lineage>
        <taxon>Bacteria</taxon>
        <taxon>Pseudomonadati</taxon>
        <taxon>Pseudomonadota</taxon>
        <taxon>Betaproteobacteria</taxon>
        <taxon>Burkholderiales</taxon>
        <taxon>Sphaerotilaceae</taxon>
        <taxon>Ideonella</taxon>
    </lineage>
</organism>
<dbReference type="Gene3D" id="3.30.2310.20">
    <property type="entry name" value="RelE-like"/>
    <property type="match status" value="1"/>
</dbReference>
<dbReference type="RefSeq" id="WP_141287337.1">
    <property type="nucleotide sequence ID" value="NZ_BAAAEW010000016.1"/>
</dbReference>
<evidence type="ECO:0000313" key="2">
    <source>
        <dbReference type="EMBL" id="GAA0753018.1"/>
    </source>
</evidence>
<evidence type="ECO:0000256" key="1">
    <source>
        <dbReference type="ARBA" id="ARBA00022649"/>
    </source>
</evidence>
<accession>A0ABP3VEL5</accession>
<comment type="caution">
    <text evidence="2">The sequence shown here is derived from an EMBL/GenBank/DDBJ whole genome shotgun (WGS) entry which is preliminary data.</text>
</comment>
<dbReference type="Pfam" id="PF05016">
    <property type="entry name" value="ParE_toxin"/>
    <property type="match status" value="1"/>
</dbReference>
<evidence type="ECO:0000313" key="3">
    <source>
        <dbReference type="Proteomes" id="UP001500279"/>
    </source>
</evidence>
<name>A0ABP3VEL5_9BURK</name>
<sequence length="109" mass="12223">MTFTVRLTREAEADLGRLFDFVLERELARELEGEGGDLALAERALSAIRAGIETLKSSPFTCRKADRDPFLRELVISFAHAGYVVLFDIEDAASVLVVAVRHQLEDDYH</sequence>
<gene>
    <name evidence="2" type="ORF">GCM10009107_27550</name>
</gene>
<dbReference type="Proteomes" id="UP001500279">
    <property type="component" value="Unassembled WGS sequence"/>
</dbReference>
<proteinExistence type="predicted"/>
<keyword evidence="1" id="KW-1277">Toxin-antitoxin system</keyword>
<dbReference type="EMBL" id="BAAAEW010000016">
    <property type="protein sequence ID" value="GAA0753018.1"/>
    <property type="molecule type" value="Genomic_DNA"/>
</dbReference>
<dbReference type="InterPro" id="IPR007712">
    <property type="entry name" value="RelE/ParE_toxin"/>
</dbReference>
<reference evidence="3" key="1">
    <citation type="journal article" date="2019" name="Int. J. Syst. Evol. Microbiol.">
        <title>The Global Catalogue of Microorganisms (GCM) 10K type strain sequencing project: providing services to taxonomists for standard genome sequencing and annotation.</title>
        <authorList>
            <consortium name="The Broad Institute Genomics Platform"/>
            <consortium name="The Broad Institute Genome Sequencing Center for Infectious Disease"/>
            <person name="Wu L."/>
            <person name="Ma J."/>
        </authorList>
    </citation>
    <scope>NUCLEOTIDE SEQUENCE [LARGE SCALE GENOMIC DNA]</scope>
    <source>
        <strain evidence="3">JCM 15503</strain>
    </source>
</reference>
<protein>
    <submittedName>
        <fullName evidence="2">Type II toxin-antitoxin system RelE/ParE family toxin</fullName>
    </submittedName>
</protein>
<keyword evidence="3" id="KW-1185">Reference proteome</keyword>